<evidence type="ECO:0000313" key="3">
    <source>
        <dbReference type="Proteomes" id="UP000000763"/>
    </source>
</evidence>
<reference evidence="2 3" key="1">
    <citation type="journal article" date="2005" name="Nature">
        <title>The map-based sequence of the rice genome.</title>
        <authorList>
            <consortium name="International rice genome sequencing project (IRGSP)"/>
            <person name="Matsumoto T."/>
            <person name="Wu J."/>
            <person name="Kanamori H."/>
            <person name="Katayose Y."/>
            <person name="Fujisawa M."/>
            <person name="Namiki N."/>
            <person name="Mizuno H."/>
            <person name="Yamamoto K."/>
            <person name="Antonio B.A."/>
            <person name="Baba T."/>
            <person name="Sakata K."/>
            <person name="Nagamura Y."/>
            <person name="Aoki H."/>
            <person name="Arikawa K."/>
            <person name="Arita K."/>
            <person name="Bito T."/>
            <person name="Chiden Y."/>
            <person name="Fujitsuka N."/>
            <person name="Fukunaka R."/>
            <person name="Hamada M."/>
            <person name="Harada C."/>
            <person name="Hayashi A."/>
            <person name="Hijishita S."/>
            <person name="Honda M."/>
            <person name="Hosokawa S."/>
            <person name="Ichikawa Y."/>
            <person name="Idonuma A."/>
            <person name="Iijima M."/>
            <person name="Ikeda M."/>
            <person name="Ikeno M."/>
            <person name="Ito K."/>
            <person name="Ito S."/>
            <person name="Ito T."/>
            <person name="Ito Y."/>
            <person name="Ito Y."/>
            <person name="Iwabuchi A."/>
            <person name="Kamiya K."/>
            <person name="Karasawa W."/>
            <person name="Kurita K."/>
            <person name="Katagiri S."/>
            <person name="Kikuta A."/>
            <person name="Kobayashi H."/>
            <person name="Kobayashi N."/>
            <person name="Machita K."/>
            <person name="Maehara T."/>
            <person name="Masukawa M."/>
            <person name="Mizubayashi T."/>
            <person name="Mukai Y."/>
            <person name="Nagasaki H."/>
            <person name="Nagata Y."/>
            <person name="Naito S."/>
            <person name="Nakashima M."/>
            <person name="Nakama Y."/>
            <person name="Nakamichi Y."/>
            <person name="Nakamura M."/>
            <person name="Meguro A."/>
            <person name="Negishi M."/>
            <person name="Ohta I."/>
            <person name="Ohta T."/>
            <person name="Okamoto M."/>
            <person name="Ono N."/>
            <person name="Saji S."/>
            <person name="Sakaguchi M."/>
            <person name="Sakai K."/>
            <person name="Shibata M."/>
            <person name="Shimokawa T."/>
            <person name="Song J."/>
            <person name="Takazaki Y."/>
            <person name="Terasawa K."/>
            <person name="Tsugane M."/>
            <person name="Tsuji K."/>
            <person name="Ueda S."/>
            <person name="Waki K."/>
            <person name="Yamagata H."/>
            <person name="Yamamoto M."/>
            <person name="Yamamoto S."/>
            <person name="Yamane H."/>
            <person name="Yoshiki S."/>
            <person name="Yoshihara R."/>
            <person name="Yukawa K."/>
            <person name="Zhong H."/>
            <person name="Yano M."/>
            <person name="Yuan Q."/>
            <person name="Ouyang S."/>
            <person name="Liu J."/>
            <person name="Jones K.M."/>
            <person name="Gansberger K."/>
            <person name="Moffat K."/>
            <person name="Hill J."/>
            <person name="Bera J."/>
            <person name="Fadrosh D."/>
            <person name="Jin S."/>
            <person name="Johri S."/>
            <person name="Kim M."/>
            <person name="Overton L."/>
            <person name="Reardon M."/>
            <person name="Tsitrin T."/>
            <person name="Vuong H."/>
            <person name="Weaver B."/>
            <person name="Ciecko A."/>
            <person name="Tallon L."/>
            <person name="Jackson J."/>
            <person name="Pai G."/>
            <person name="Aken S.V."/>
            <person name="Utterback T."/>
            <person name="Reidmuller S."/>
            <person name="Feldblyum T."/>
            <person name="Hsiao J."/>
            <person name="Zismann V."/>
            <person name="Iobst S."/>
            <person name="de Vazeille A.R."/>
            <person name="Buell C.R."/>
            <person name="Ying K."/>
            <person name="Li Y."/>
            <person name="Lu T."/>
            <person name="Huang Y."/>
            <person name="Zhao Q."/>
            <person name="Feng Q."/>
            <person name="Zhang L."/>
            <person name="Zhu J."/>
            <person name="Weng Q."/>
            <person name="Mu J."/>
            <person name="Lu Y."/>
            <person name="Fan D."/>
            <person name="Liu Y."/>
            <person name="Guan J."/>
            <person name="Zhang Y."/>
            <person name="Yu S."/>
            <person name="Liu X."/>
            <person name="Zhang Y."/>
            <person name="Hong G."/>
            <person name="Han B."/>
            <person name="Choisne N."/>
            <person name="Demange N."/>
            <person name="Orjeda G."/>
            <person name="Samain S."/>
            <person name="Cattolico L."/>
            <person name="Pelletier E."/>
            <person name="Couloux A."/>
            <person name="Segurens B."/>
            <person name="Wincker P."/>
            <person name="D'Hont A."/>
            <person name="Scarpelli C."/>
            <person name="Weissenbach J."/>
            <person name="Salanoubat M."/>
            <person name="Quetier F."/>
            <person name="Yu Y."/>
            <person name="Kim H.R."/>
            <person name="Rambo T."/>
            <person name="Currie J."/>
            <person name="Collura K."/>
            <person name="Luo M."/>
            <person name="Yang T."/>
            <person name="Ammiraju J.S.S."/>
            <person name="Engler F."/>
            <person name="Soderlund C."/>
            <person name="Wing R.A."/>
            <person name="Palmer L.E."/>
            <person name="de la Bastide M."/>
            <person name="Spiegel L."/>
            <person name="Nascimento L."/>
            <person name="Zutavern T."/>
            <person name="O'Shaughnessy A."/>
            <person name="Dike S."/>
            <person name="Dedhia N."/>
            <person name="Preston R."/>
            <person name="Balija V."/>
            <person name="McCombie W.R."/>
            <person name="Chow T."/>
            <person name="Chen H."/>
            <person name="Chung M."/>
            <person name="Chen C."/>
            <person name="Shaw J."/>
            <person name="Wu H."/>
            <person name="Hsiao K."/>
            <person name="Chao Y."/>
            <person name="Chu M."/>
            <person name="Cheng C."/>
            <person name="Hour A."/>
            <person name="Lee P."/>
            <person name="Lin S."/>
            <person name="Lin Y."/>
            <person name="Liou J."/>
            <person name="Liu S."/>
            <person name="Hsing Y."/>
            <person name="Raghuvanshi S."/>
            <person name="Mohanty A."/>
            <person name="Bharti A.K."/>
            <person name="Gaur A."/>
            <person name="Gupta V."/>
            <person name="Kumar D."/>
            <person name="Ravi V."/>
            <person name="Vij S."/>
            <person name="Kapur A."/>
            <person name="Khurana P."/>
            <person name="Khurana P."/>
            <person name="Khurana J.P."/>
            <person name="Tyagi A.K."/>
            <person name="Gaikwad K."/>
            <person name="Singh A."/>
            <person name="Dalal V."/>
            <person name="Srivastava S."/>
            <person name="Dixit A."/>
            <person name="Pal A.K."/>
            <person name="Ghazi I.A."/>
            <person name="Yadav M."/>
            <person name="Pandit A."/>
            <person name="Bhargava A."/>
            <person name="Sureshbabu K."/>
            <person name="Batra K."/>
            <person name="Sharma T.R."/>
            <person name="Mohapatra T."/>
            <person name="Singh N.K."/>
            <person name="Messing J."/>
            <person name="Nelson A.B."/>
            <person name="Fuks G."/>
            <person name="Kavchok S."/>
            <person name="Keizer G."/>
            <person name="Linton E."/>
            <person name="Llaca V."/>
            <person name="Song R."/>
            <person name="Tanyolac B."/>
            <person name="Young S."/>
            <person name="Ho-Il K."/>
            <person name="Hahn J.H."/>
            <person name="Sangsakoo G."/>
            <person name="Vanavichit A."/>
            <person name="de Mattos Luiz.A.T."/>
            <person name="Zimmer P.D."/>
            <person name="Malone G."/>
            <person name="Dellagostin O."/>
            <person name="de Oliveira A.C."/>
            <person name="Bevan M."/>
            <person name="Bancroft I."/>
            <person name="Minx P."/>
            <person name="Cordum H."/>
            <person name="Wilson R."/>
            <person name="Cheng Z."/>
            <person name="Jin W."/>
            <person name="Jiang J."/>
            <person name="Leong S.A."/>
            <person name="Iwama H."/>
            <person name="Gojobori T."/>
            <person name="Itoh T."/>
            <person name="Niimura Y."/>
            <person name="Fujii Y."/>
            <person name="Habara T."/>
            <person name="Sakai H."/>
            <person name="Sato Y."/>
            <person name="Wilson G."/>
            <person name="Kumar K."/>
            <person name="McCouch S."/>
            <person name="Juretic N."/>
            <person name="Hoen D."/>
            <person name="Wright S."/>
            <person name="Bruskiewich R."/>
            <person name="Bureau T."/>
            <person name="Miyao A."/>
            <person name="Hirochika H."/>
            <person name="Nishikawa T."/>
            <person name="Kadowaki K."/>
            <person name="Sugiura M."/>
            <person name="Burr B."/>
            <person name="Sasaki T."/>
        </authorList>
    </citation>
    <scope>NUCLEOTIDE SEQUENCE [LARGE SCALE GENOMIC DNA]</scope>
    <source>
        <strain evidence="3">cv. Nipponbare</strain>
    </source>
</reference>
<accession>Q0JFH8</accession>
<protein>
    <submittedName>
        <fullName evidence="2">Os04g0102600 protein</fullName>
    </submittedName>
</protein>
<evidence type="ECO:0000256" key="1">
    <source>
        <dbReference type="SAM" id="Phobius"/>
    </source>
</evidence>
<keyword evidence="1" id="KW-0472">Membrane</keyword>
<feature type="non-terminal residue" evidence="2">
    <location>
        <position position="1"/>
    </location>
</feature>
<dbReference type="KEGG" id="dosa:Os04g0102600"/>
<reference evidence="3" key="2">
    <citation type="journal article" date="2008" name="Nucleic Acids Res.">
        <title>The rice annotation project database (RAP-DB): 2008 update.</title>
        <authorList>
            <consortium name="The rice annotation project (RAP)"/>
        </authorList>
    </citation>
    <scope>GENOME REANNOTATION</scope>
    <source>
        <strain evidence="3">cv. Nipponbare</strain>
    </source>
</reference>
<name>Q0JFH8_ORYSJ</name>
<gene>
    <name evidence="2" type="ordered locus">Os04g0102600</name>
</gene>
<organism evidence="2 3">
    <name type="scientific">Oryza sativa subsp. japonica</name>
    <name type="common">Rice</name>
    <dbReference type="NCBI Taxonomy" id="39947"/>
    <lineage>
        <taxon>Eukaryota</taxon>
        <taxon>Viridiplantae</taxon>
        <taxon>Streptophyta</taxon>
        <taxon>Embryophyta</taxon>
        <taxon>Tracheophyta</taxon>
        <taxon>Spermatophyta</taxon>
        <taxon>Magnoliopsida</taxon>
        <taxon>Liliopsida</taxon>
        <taxon>Poales</taxon>
        <taxon>Poaceae</taxon>
        <taxon>BOP clade</taxon>
        <taxon>Oryzoideae</taxon>
        <taxon>Oryzeae</taxon>
        <taxon>Oryzinae</taxon>
        <taxon>Oryza</taxon>
        <taxon>Oryza sativa</taxon>
    </lineage>
</organism>
<evidence type="ECO:0000313" key="2">
    <source>
        <dbReference type="EMBL" id="BAF13909.1"/>
    </source>
</evidence>
<sequence>PESNINRSVPRPSLSFPPPSAAAAAAAAASASSLFLLLGARAWLSRGSTAAGAIEQAEGRS</sequence>
<feature type="transmembrane region" description="Helical" evidence="1">
    <location>
        <begin position="20"/>
        <end position="38"/>
    </location>
</feature>
<dbReference type="Proteomes" id="UP000000763">
    <property type="component" value="Chromosome 4"/>
</dbReference>
<keyword evidence="1" id="KW-1133">Transmembrane helix</keyword>
<keyword evidence="1" id="KW-0812">Transmembrane</keyword>
<dbReference type="EMBL" id="AP008210">
    <property type="protein sequence ID" value="BAF13909.1"/>
    <property type="molecule type" value="Genomic_DNA"/>
</dbReference>
<dbReference type="AlphaFoldDB" id="Q0JFH8"/>
<proteinExistence type="predicted"/>